<evidence type="ECO:0000313" key="1">
    <source>
        <dbReference type="EMBL" id="CAH2238047.1"/>
    </source>
</evidence>
<comment type="caution">
    <text evidence="1">The sequence shown here is derived from an EMBL/GenBank/DDBJ whole genome shotgun (WGS) entry which is preliminary data.</text>
</comment>
<dbReference type="EMBL" id="CAKXAJ010025316">
    <property type="protein sequence ID" value="CAH2238047.1"/>
    <property type="molecule type" value="Genomic_DNA"/>
</dbReference>
<sequence>MEAGRAFQILAVRIRNEDAKPLLRVRDSRMHSEVGDVTVSFGERIFYEGEHGEGCDVRFFHRTSRRSCDVYSPAITSTSMSASTARLATLVGSSQRTSSSNAAHAVTFSERMLRAPHVTAHASRGASPRPHPLIRMENRPSVTNETKFYKIENKGFVVATTSFRSRKKMQLL</sequence>
<gene>
    <name evidence="1" type="primary">jg21659</name>
    <name evidence="1" type="ORF">PAEG_LOCUS15201</name>
</gene>
<keyword evidence="2" id="KW-1185">Reference proteome</keyword>
<accession>A0A8S4RJH9</accession>
<dbReference type="Proteomes" id="UP000838756">
    <property type="component" value="Unassembled WGS sequence"/>
</dbReference>
<reference evidence="1" key="1">
    <citation type="submission" date="2022-03" db="EMBL/GenBank/DDBJ databases">
        <authorList>
            <person name="Lindestad O."/>
        </authorList>
    </citation>
    <scope>NUCLEOTIDE SEQUENCE</scope>
</reference>
<organism evidence="1 2">
    <name type="scientific">Pararge aegeria aegeria</name>
    <dbReference type="NCBI Taxonomy" id="348720"/>
    <lineage>
        <taxon>Eukaryota</taxon>
        <taxon>Metazoa</taxon>
        <taxon>Ecdysozoa</taxon>
        <taxon>Arthropoda</taxon>
        <taxon>Hexapoda</taxon>
        <taxon>Insecta</taxon>
        <taxon>Pterygota</taxon>
        <taxon>Neoptera</taxon>
        <taxon>Endopterygota</taxon>
        <taxon>Lepidoptera</taxon>
        <taxon>Glossata</taxon>
        <taxon>Ditrysia</taxon>
        <taxon>Papilionoidea</taxon>
        <taxon>Nymphalidae</taxon>
        <taxon>Satyrinae</taxon>
        <taxon>Satyrini</taxon>
        <taxon>Parargina</taxon>
        <taxon>Pararge</taxon>
    </lineage>
</organism>
<protein>
    <submittedName>
        <fullName evidence="1">Jg21659 protein</fullName>
    </submittedName>
</protein>
<evidence type="ECO:0000313" key="2">
    <source>
        <dbReference type="Proteomes" id="UP000838756"/>
    </source>
</evidence>
<name>A0A8S4RJH9_9NEOP</name>
<proteinExistence type="predicted"/>
<dbReference type="AlphaFoldDB" id="A0A8S4RJH9"/>